<organism evidence="4 5">
    <name type="scientific">Fragilariopsis cylindrus CCMP1102</name>
    <dbReference type="NCBI Taxonomy" id="635003"/>
    <lineage>
        <taxon>Eukaryota</taxon>
        <taxon>Sar</taxon>
        <taxon>Stramenopiles</taxon>
        <taxon>Ochrophyta</taxon>
        <taxon>Bacillariophyta</taxon>
        <taxon>Bacillariophyceae</taxon>
        <taxon>Bacillariophycidae</taxon>
        <taxon>Bacillariales</taxon>
        <taxon>Bacillariaceae</taxon>
        <taxon>Fragilariopsis</taxon>
    </lineage>
</organism>
<dbReference type="EMBL" id="KV784361">
    <property type="protein sequence ID" value="OEU13504.1"/>
    <property type="molecule type" value="Genomic_DNA"/>
</dbReference>
<dbReference type="InParanoid" id="A0A1E7F5W3"/>
<dbReference type="AlphaFoldDB" id="A0A1E7F5W3"/>
<name>A0A1E7F5W3_9STRA</name>
<keyword evidence="2" id="KW-0812">Transmembrane</keyword>
<feature type="region of interest" description="Disordered" evidence="1">
    <location>
        <begin position="325"/>
        <end position="349"/>
    </location>
</feature>
<dbReference type="Pfam" id="PF02714">
    <property type="entry name" value="RSN1_7TM"/>
    <property type="match status" value="1"/>
</dbReference>
<dbReference type="GO" id="GO:0005227">
    <property type="term" value="F:calcium-activated cation channel activity"/>
    <property type="evidence" value="ECO:0007669"/>
    <property type="project" value="InterPro"/>
</dbReference>
<dbReference type="GO" id="GO:0005886">
    <property type="term" value="C:plasma membrane"/>
    <property type="evidence" value="ECO:0007669"/>
    <property type="project" value="TreeGrafter"/>
</dbReference>
<dbReference type="Proteomes" id="UP000095751">
    <property type="component" value="Unassembled WGS sequence"/>
</dbReference>
<dbReference type="InterPro" id="IPR045122">
    <property type="entry name" value="Csc1-like"/>
</dbReference>
<accession>A0A1E7F5W3</accession>
<reference evidence="4 5" key="1">
    <citation type="submission" date="2016-09" db="EMBL/GenBank/DDBJ databases">
        <title>Extensive genetic diversity and differential bi-allelic expression allows diatom success in the polar Southern Ocean.</title>
        <authorList>
            <consortium name="DOE Joint Genome Institute"/>
            <person name="Mock T."/>
            <person name="Otillar R.P."/>
            <person name="Strauss J."/>
            <person name="Dupont C."/>
            <person name="Frickenhaus S."/>
            <person name="Maumus F."/>
            <person name="Mcmullan M."/>
            <person name="Sanges R."/>
            <person name="Schmutz J."/>
            <person name="Toseland A."/>
            <person name="Valas R."/>
            <person name="Veluchamy A."/>
            <person name="Ward B.J."/>
            <person name="Allen A."/>
            <person name="Barry K."/>
            <person name="Falciatore A."/>
            <person name="Ferrante M."/>
            <person name="Fortunato A.E."/>
            <person name="Gloeckner G."/>
            <person name="Gruber A."/>
            <person name="Hipkin R."/>
            <person name="Janech M."/>
            <person name="Kroth P."/>
            <person name="Leese F."/>
            <person name="Lindquist E."/>
            <person name="Lyon B.R."/>
            <person name="Martin J."/>
            <person name="Mayer C."/>
            <person name="Parker M."/>
            <person name="Quesneville H."/>
            <person name="Raymond J."/>
            <person name="Uhlig C."/>
            <person name="Valentin K.U."/>
            <person name="Worden A.Z."/>
            <person name="Armbrust E.V."/>
            <person name="Bowler C."/>
            <person name="Green B."/>
            <person name="Moulton V."/>
            <person name="Van Oosterhout C."/>
            <person name="Grigoriev I."/>
        </authorList>
    </citation>
    <scope>NUCLEOTIDE SEQUENCE [LARGE SCALE GENOMIC DNA]</scope>
    <source>
        <strain evidence="4 5">CCMP1102</strain>
    </source>
</reference>
<evidence type="ECO:0000259" key="3">
    <source>
        <dbReference type="Pfam" id="PF02714"/>
    </source>
</evidence>
<dbReference type="PANTHER" id="PTHR13018:SF5">
    <property type="entry name" value="RE44586P"/>
    <property type="match status" value="1"/>
</dbReference>
<evidence type="ECO:0000256" key="2">
    <source>
        <dbReference type="SAM" id="Phobius"/>
    </source>
</evidence>
<sequence length="394" mass="44682">MEWILTAGGGSVSQFVNGYLPVAALLALTMILPVIFELLATSYERRKRLSDVQDSMLGRYFYFQVLNLYISVTAGSVWKSLGDIIDHPTSILSLLGESIPFMVGYFVSVLVTKILVGLPTVFVRFGALSKMMLRRMLSLPSKLTQRELDEMYSPENVLYGWEIPSQIFVIMICFTYAVISPVILPFGALYFGFSLIVYKKQILYVYQPVYESGGAMFPGSLQKTLLSLALGQIILIGYLFTRVAFWQGLFLVPLPFATFWGMNYLDRHYGESSTKLSLERAREYDRVGEWLATKKTTSSSRRGDGSSSEAKYGIEGRRAQFQKDSYRQPVLTRPPMDPKNYRKQEQDPETEICRTRLQELLSKSCISSSTIGIHTYNQESMELEKDSNHTSNIV</sequence>
<feature type="transmembrane region" description="Helical" evidence="2">
    <location>
        <begin position="167"/>
        <end position="193"/>
    </location>
</feature>
<protein>
    <submittedName>
        <fullName evidence="4">DUF221-domain-containing protein</fullName>
    </submittedName>
</protein>
<keyword evidence="2" id="KW-0472">Membrane</keyword>
<feature type="compositionally biased region" description="Basic and acidic residues" evidence="1">
    <location>
        <begin position="339"/>
        <end position="349"/>
    </location>
</feature>
<keyword evidence="2" id="KW-1133">Transmembrane helix</keyword>
<feature type="region of interest" description="Disordered" evidence="1">
    <location>
        <begin position="295"/>
        <end position="314"/>
    </location>
</feature>
<feature type="transmembrane region" description="Helical" evidence="2">
    <location>
        <begin position="248"/>
        <end position="265"/>
    </location>
</feature>
<dbReference type="OrthoDB" id="1689567at2759"/>
<evidence type="ECO:0000256" key="1">
    <source>
        <dbReference type="SAM" id="MobiDB-lite"/>
    </source>
</evidence>
<keyword evidence="5" id="KW-1185">Reference proteome</keyword>
<feature type="transmembrane region" description="Helical" evidence="2">
    <location>
        <begin position="20"/>
        <end position="39"/>
    </location>
</feature>
<evidence type="ECO:0000313" key="4">
    <source>
        <dbReference type="EMBL" id="OEU13504.1"/>
    </source>
</evidence>
<evidence type="ECO:0000313" key="5">
    <source>
        <dbReference type="Proteomes" id="UP000095751"/>
    </source>
</evidence>
<feature type="transmembrane region" description="Helical" evidence="2">
    <location>
        <begin position="101"/>
        <end position="127"/>
    </location>
</feature>
<dbReference type="KEGG" id="fcy:FRACYDRAFT_269842"/>
<proteinExistence type="predicted"/>
<dbReference type="PANTHER" id="PTHR13018">
    <property type="entry name" value="PROBABLE MEMBRANE PROTEIN DUF221-RELATED"/>
    <property type="match status" value="1"/>
</dbReference>
<feature type="transmembrane region" description="Helical" evidence="2">
    <location>
        <begin position="60"/>
        <end position="81"/>
    </location>
</feature>
<feature type="domain" description="CSC1/OSCA1-like 7TM region" evidence="3">
    <location>
        <begin position="11"/>
        <end position="238"/>
    </location>
</feature>
<dbReference type="InterPro" id="IPR003864">
    <property type="entry name" value="CSC1/OSCA1-like_7TM"/>
</dbReference>
<gene>
    <name evidence="4" type="ORF">FRACYDRAFT_269842</name>
</gene>